<accession>A0A2W5V2A2</accession>
<dbReference type="Proteomes" id="UP000249393">
    <property type="component" value="Unassembled WGS sequence"/>
</dbReference>
<evidence type="ECO:0000256" key="1">
    <source>
        <dbReference type="SAM" id="MobiDB-lite"/>
    </source>
</evidence>
<comment type="caution">
    <text evidence="2">The sequence shown here is derived from an EMBL/GenBank/DDBJ whole genome shotgun (WGS) entry which is preliminary data.</text>
</comment>
<sequence>MEDAVTQIGDTPSAGPWTYFVDESGNSGDLTRPGASFTFDGQEVFTLAAVGVQAPALLEDLLVRLKAQHRVQAGELKFDSVRKKPRFIADLMSGLADLDARVLCEVVDKRYFIGAHIVSTLVLPPIPGRNVDDPQEHYVRYRFAEYLSGAPTVVFRAFVDACLAPSGPAITAVFDAILAWLDSRHTGEVALALRHATSLGRDEFQDDGPDDPETQSRWLPIPDPSLTGQKLWILPNLSSFTNLYARINLAHSRALAEVVLVHDEQRYYAHVLETNKALAERLSDQSPMRGLVNADWVLDEPAQLVFARSHEQPGVQAADVLAGFLMHYVRNKLFRSSPTPPEMRTAFFALDELGPPPHGSAINFVLAEPSTRRLGLVPRMDPWIQSGAFPRRPR</sequence>
<protein>
    <recommendedName>
        <fullName evidence="4">DUF3800 domain-containing protein</fullName>
    </recommendedName>
</protein>
<feature type="compositionally biased region" description="Acidic residues" evidence="1">
    <location>
        <begin position="204"/>
        <end position="213"/>
    </location>
</feature>
<name>A0A2W5V2A2_9CAUL</name>
<gene>
    <name evidence="2" type="ORF">DI526_15365</name>
</gene>
<dbReference type="EMBL" id="QFQZ01000052">
    <property type="protein sequence ID" value="PZR32837.1"/>
    <property type="molecule type" value="Genomic_DNA"/>
</dbReference>
<proteinExistence type="predicted"/>
<dbReference type="InterPro" id="IPR024524">
    <property type="entry name" value="DUF3800"/>
</dbReference>
<dbReference type="Pfam" id="PF12686">
    <property type="entry name" value="DUF3800"/>
    <property type="match status" value="1"/>
</dbReference>
<dbReference type="AlphaFoldDB" id="A0A2W5V2A2"/>
<evidence type="ECO:0000313" key="3">
    <source>
        <dbReference type="Proteomes" id="UP000249393"/>
    </source>
</evidence>
<evidence type="ECO:0000313" key="2">
    <source>
        <dbReference type="EMBL" id="PZR32837.1"/>
    </source>
</evidence>
<feature type="region of interest" description="Disordered" evidence="1">
    <location>
        <begin position="201"/>
        <end position="220"/>
    </location>
</feature>
<evidence type="ECO:0008006" key="4">
    <source>
        <dbReference type="Google" id="ProtNLM"/>
    </source>
</evidence>
<reference evidence="2 3" key="1">
    <citation type="submission" date="2017-08" db="EMBL/GenBank/DDBJ databases">
        <title>Infants hospitalized years apart are colonized by the same room-sourced microbial strains.</title>
        <authorList>
            <person name="Brooks B."/>
            <person name="Olm M.R."/>
            <person name="Firek B.A."/>
            <person name="Baker R."/>
            <person name="Thomas B.C."/>
            <person name="Morowitz M.J."/>
            <person name="Banfield J.F."/>
        </authorList>
    </citation>
    <scope>NUCLEOTIDE SEQUENCE [LARGE SCALE GENOMIC DNA]</scope>
    <source>
        <strain evidence="2">S2_003_000_R2_4</strain>
    </source>
</reference>
<organism evidence="2 3">
    <name type="scientific">Caulobacter segnis</name>
    <dbReference type="NCBI Taxonomy" id="88688"/>
    <lineage>
        <taxon>Bacteria</taxon>
        <taxon>Pseudomonadati</taxon>
        <taxon>Pseudomonadota</taxon>
        <taxon>Alphaproteobacteria</taxon>
        <taxon>Caulobacterales</taxon>
        <taxon>Caulobacteraceae</taxon>
        <taxon>Caulobacter</taxon>
    </lineage>
</organism>